<keyword evidence="2" id="KW-1185">Reference proteome</keyword>
<proteinExistence type="predicted"/>
<evidence type="ECO:0000313" key="1">
    <source>
        <dbReference type="EMBL" id="EUB57345.1"/>
    </source>
</evidence>
<name>W6U854_ECHGR</name>
<organism evidence="1 2">
    <name type="scientific">Echinococcus granulosus</name>
    <name type="common">Hydatid tapeworm</name>
    <dbReference type="NCBI Taxonomy" id="6210"/>
    <lineage>
        <taxon>Eukaryota</taxon>
        <taxon>Metazoa</taxon>
        <taxon>Spiralia</taxon>
        <taxon>Lophotrochozoa</taxon>
        <taxon>Platyhelminthes</taxon>
        <taxon>Cestoda</taxon>
        <taxon>Eucestoda</taxon>
        <taxon>Cyclophyllidea</taxon>
        <taxon>Taeniidae</taxon>
        <taxon>Echinococcus</taxon>
        <taxon>Echinococcus granulosus group</taxon>
    </lineage>
</organism>
<dbReference type="AlphaFoldDB" id="W6U854"/>
<comment type="caution">
    <text evidence="1">The sequence shown here is derived from an EMBL/GenBank/DDBJ whole genome shotgun (WGS) entry which is preliminary data.</text>
</comment>
<reference evidence="1 2" key="1">
    <citation type="journal article" date="2013" name="Nat. Genet.">
        <title>The genome of the hydatid tapeworm Echinococcus granulosus.</title>
        <authorList>
            <person name="Zheng H."/>
            <person name="Zhang W."/>
            <person name="Zhang L."/>
            <person name="Zhang Z."/>
            <person name="Li J."/>
            <person name="Lu G."/>
            <person name="Zhu Y."/>
            <person name="Wang Y."/>
            <person name="Huang Y."/>
            <person name="Liu J."/>
            <person name="Kang H."/>
            <person name="Chen J."/>
            <person name="Wang L."/>
            <person name="Chen A."/>
            <person name="Yu S."/>
            <person name="Gao Z."/>
            <person name="Jin L."/>
            <person name="Gu W."/>
            <person name="Wang Z."/>
            <person name="Zhao L."/>
            <person name="Shi B."/>
            <person name="Wen H."/>
            <person name="Lin R."/>
            <person name="Jones M.K."/>
            <person name="Brejova B."/>
            <person name="Vinar T."/>
            <person name="Zhao G."/>
            <person name="McManus D.P."/>
            <person name="Chen Z."/>
            <person name="Zhou Y."/>
            <person name="Wang S."/>
        </authorList>
    </citation>
    <scope>NUCLEOTIDE SEQUENCE [LARGE SCALE GENOMIC DNA]</scope>
</reference>
<dbReference type="RefSeq" id="XP_024348541.1">
    <property type="nucleotide sequence ID" value="XM_024497053.1"/>
</dbReference>
<gene>
    <name evidence="1" type="ORF">EGR_07804</name>
</gene>
<dbReference type="KEGG" id="egl:EGR_07804"/>
<dbReference type="GeneID" id="36343519"/>
<sequence>MRDLHQKGSAENKNLSMSTVWPITEAWSRTTFSKIAGTENLPDLK</sequence>
<dbReference type="Proteomes" id="UP000019149">
    <property type="component" value="Unassembled WGS sequence"/>
</dbReference>
<accession>W6U854</accession>
<evidence type="ECO:0000313" key="2">
    <source>
        <dbReference type="Proteomes" id="UP000019149"/>
    </source>
</evidence>
<dbReference type="EMBL" id="APAU02000087">
    <property type="protein sequence ID" value="EUB57345.1"/>
    <property type="molecule type" value="Genomic_DNA"/>
</dbReference>
<dbReference type="CTD" id="36343519"/>
<protein>
    <submittedName>
        <fullName evidence="1">Uncharacterized protein</fullName>
    </submittedName>
</protein>